<dbReference type="GeneID" id="64820421"/>
<proteinExistence type="predicted"/>
<accession>A0A8T8K7E2</accession>
<sequence>MKTLFGHIIMNFTSQAENLATEGLNYIISSSADAKMSISRFLGMIDPEMEKNLYFKTQDYGEDGSIPDLVGLDDEGSRTCIIESKFWAGLTENQPINYLKRLDSEKTSILLFLVPSRRLQSIWLELKNRCQEAGIILDKEIRGKSYINAKVSEKNYLAVTDWNSLLAFIEAQLDIMIKLPGQI</sequence>
<organism evidence="1 2">
    <name type="scientific">Methanobacterium alkalithermotolerans</name>
    <dbReference type="NCBI Taxonomy" id="2731220"/>
    <lineage>
        <taxon>Archaea</taxon>
        <taxon>Methanobacteriati</taxon>
        <taxon>Methanobacteriota</taxon>
        <taxon>Methanomada group</taxon>
        <taxon>Methanobacteria</taxon>
        <taxon>Methanobacteriales</taxon>
        <taxon>Methanobacteriaceae</taxon>
        <taxon>Methanobacterium</taxon>
    </lineage>
</organism>
<dbReference type="KEGG" id="meme:HYG87_06615"/>
<dbReference type="EMBL" id="CP058560">
    <property type="protein sequence ID" value="QUH23455.1"/>
    <property type="molecule type" value="Genomic_DNA"/>
</dbReference>
<evidence type="ECO:0000313" key="1">
    <source>
        <dbReference type="EMBL" id="QUH23455.1"/>
    </source>
</evidence>
<keyword evidence="2" id="KW-1185">Reference proteome</keyword>
<protein>
    <submittedName>
        <fullName evidence="1">PD-(D/E)XK nuclease family protein</fullName>
    </submittedName>
</protein>
<evidence type="ECO:0000313" key="2">
    <source>
        <dbReference type="Proteomes" id="UP000681041"/>
    </source>
</evidence>
<dbReference type="AlphaFoldDB" id="A0A8T8K7E2"/>
<name>A0A8T8K7E2_9EURY</name>
<dbReference type="RefSeq" id="WP_211532410.1">
    <property type="nucleotide sequence ID" value="NZ_CP058560.1"/>
</dbReference>
<gene>
    <name evidence="1" type="ORF">HYG87_06615</name>
</gene>
<dbReference type="OrthoDB" id="379293at2157"/>
<dbReference type="Proteomes" id="UP000681041">
    <property type="component" value="Chromosome"/>
</dbReference>
<reference evidence="1" key="1">
    <citation type="submission" date="2020-07" db="EMBL/GenBank/DDBJ databases">
        <title>Methanobacterium. sp. MethCan genome.</title>
        <authorList>
            <person name="Postec A."/>
            <person name="Quemeneur M."/>
        </authorList>
    </citation>
    <scope>NUCLEOTIDE SEQUENCE</scope>
    <source>
        <strain evidence="1">MethCAN</strain>
    </source>
</reference>